<keyword evidence="1" id="KW-0472">Membrane</keyword>
<keyword evidence="1" id="KW-0812">Transmembrane</keyword>
<organism evidence="3 4">
    <name type="scientific">Xenorhabdus hominickii</name>
    <dbReference type="NCBI Taxonomy" id="351679"/>
    <lineage>
        <taxon>Bacteria</taxon>
        <taxon>Pseudomonadati</taxon>
        <taxon>Pseudomonadota</taxon>
        <taxon>Gammaproteobacteria</taxon>
        <taxon>Enterobacterales</taxon>
        <taxon>Morganellaceae</taxon>
        <taxon>Xenorhabdus</taxon>
    </lineage>
</organism>
<dbReference type="Pfam" id="PF18539">
    <property type="entry name" value="DUF5625"/>
    <property type="match status" value="1"/>
</dbReference>
<dbReference type="Proteomes" id="UP000094600">
    <property type="component" value="Chromosome"/>
</dbReference>
<accession>A0ABM6DR35</accession>
<name>A0ABM6DR35_XENHO</name>
<evidence type="ECO:0000313" key="4">
    <source>
        <dbReference type="Proteomes" id="UP000094600"/>
    </source>
</evidence>
<dbReference type="EMBL" id="CP016176">
    <property type="protein sequence ID" value="AOM40396.1"/>
    <property type="molecule type" value="Genomic_DNA"/>
</dbReference>
<keyword evidence="4" id="KW-1185">Reference proteome</keyword>
<protein>
    <recommendedName>
        <fullName evidence="2">DUF5625 domain-containing protein</fullName>
    </recommendedName>
</protein>
<dbReference type="Gene3D" id="2.60.120.790">
    <property type="match status" value="1"/>
</dbReference>
<dbReference type="InterPro" id="IPR041008">
    <property type="entry name" value="DUF5625"/>
</dbReference>
<reference evidence="3 4" key="1">
    <citation type="submission" date="2016-06" db="EMBL/GenBank/DDBJ databases">
        <title>Bacterial characters and pathogenicity of Xenorhabdus hominickii from an entomopathogenic nematode, Steinernema monticolum.</title>
        <authorList>
            <person name="Park Y."/>
            <person name="Kim Y."/>
        </authorList>
    </citation>
    <scope>NUCLEOTIDE SEQUENCE [LARGE SCALE GENOMIC DNA]</scope>
    <source>
        <strain evidence="3 4">ANU1</strain>
    </source>
</reference>
<dbReference type="RefSeq" id="WP_069316125.1">
    <property type="nucleotide sequence ID" value="NZ_CP016176.1"/>
</dbReference>
<dbReference type="PROSITE" id="PS51257">
    <property type="entry name" value="PROKAR_LIPOPROTEIN"/>
    <property type="match status" value="1"/>
</dbReference>
<evidence type="ECO:0000256" key="1">
    <source>
        <dbReference type="SAM" id="Phobius"/>
    </source>
</evidence>
<feature type="transmembrane region" description="Helical" evidence="1">
    <location>
        <begin position="12"/>
        <end position="32"/>
    </location>
</feature>
<evidence type="ECO:0000313" key="3">
    <source>
        <dbReference type="EMBL" id="AOM40396.1"/>
    </source>
</evidence>
<feature type="domain" description="DUF5625" evidence="2">
    <location>
        <begin position="35"/>
        <end position="177"/>
    </location>
</feature>
<keyword evidence="1" id="KW-1133">Transmembrane helix</keyword>
<sequence length="182" mass="20906">MKVLQVYGRFKYWRNIIIFLSCTWLVACSKPIHIYKPIDITKSGQSVKFDFEISKTGNYQFALLFDKGNNYDEMLRRLRLFGGKFFGSTDDDGIITSILLHVVKDDEVFFDKKINAGGHGWGQRINYEGRSINMAVRNIKILELPPPPPPGRYSAVITTLENVPDFNGIESFVEVNYFNPKI</sequence>
<gene>
    <name evidence="3" type="ORF">A9255_07260</name>
</gene>
<proteinExistence type="predicted"/>
<evidence type="ECO:0000259" key="2">
    <source>
        <dbReference type="Pfam" id="PF18539"/>
    </source>
</evidence>